<feature type="region of interest" description="Disordered" evidence="1">
    <location>
        <begin position="338"/>
        <end position="380"/>
    </location>
</feature>
<dbReference type="EMBL" id="JACYCD010000051">
    <property type="protein sequence ID" value="KAF8706617.1"/>
    <property type="molecule type" value="Genomic_DNA"/>
</dbReference>
<evidence type="ECO:0000313" key="3">
    <source>
        <dbReference type="EMBL" id="KAF8706617.1"/>
    </source>
</evidence>
<evidence type="ECO:0000256" key="1">
    <source>
        <dbReference type="SAM" id="MobiDB-lite"/>
    </source>
</evidence>
<feature type="region of interest" description="Disordered" evidence="1">
    <location>
        <begin position="274"/>
        <end position="295"/>
    </location>
</feature>
<name>A0A8H7HV88_9AGAM</name>
<feature type="non-terminal residue" evidence="3">
    <location>
        <position position="497"/>
    </location>
</feature>
<dbReference type="Pfam" id="PF18596">
    <property type="entry name" value="Sld7_C"/>
    <property type="match status" value="1"/>
</dbReference>
<feature type="domain" description="Sld7 C-terminal" evidence="2">
    <location>
        <begin position="424"/>
        <end position="487"/>
    </location>
</feature>
<protein>
    <recommendedName>
        <fullName evidence="2">Sld7 C-terminal domain-containing protein</fullName>
    </recommendedName>
</protein>
<proteinExistence type="predicted"/>
<evidence type="ECO:0000259" key="2">
    <source>
        <dbReference type="Pfam" id="PF18596"/>
    </source>
</evidence>
<dbReference type="Proteomes" id="UP000602905">
    <property type="component" value="Unassembled WGS sequence"/>
</dbReference>
<feature type="region of interest" description="Disordered" evidence="1">
    <location>
        <begin position="1"/>
        <end position="80"/>
    </location>
</feature>
<comment type="caution">
    <text evidence="3">The sequence shown here is derived from an EMBL/GenBank/DDBJ whole genome shotgun (WGS) entry which is preliminary data.</text>
</comment>
<gene>
    <name evidence="3" type="ORF">RHS03_04646</name>
</gene>
<dbReference type="OrthoDB" id="5599874at2759"/>
<feature type="compositionally biased region" description="Basic and acidic residues" evidence="1">
    <location>
        <begin position="283"/>
        <end position="294"/>
    </location>
</feature>
<reference evidence="3" key="1">
    <citation type="submission" date="2020-09" db="EMBL/GenBank/DDBJ databases">
        <title>Comparative genome analyses of four rice-infecting Rhizoctonia solani isolates reveal extensive enrichment of homogalacturonan modification genes.</title>
        <authorList>
            <person name="Lee D.-Y."/>
            <person name="Jeon J."/>
            <person name="Kim K.-T."/>
            <person name="Cheong K."/>
            <person name="Song H."/>
            <person name="Choi G."/>
            <person name="Ko J."/>
            <person name="Opiyo S.O."/>
            <person name="Zuo S."/>
            <person name="Madhav S."/>
            <person name="Lee Y.-H."/>
            <person name="Wang G.-L."/>
        </authorList>
    </citation>
    <scope>NUCLEOTIDE SEQUENCE</scope>
    <source>
        <strain evidence="3">AG1-IA WGL</strain>
    </source>
</reference>
<evidence type="ECO:0000313" key="4">
    <source>
        <dbReference type="Proteomes" id="UP000602905"/>
    </source>
</evidence>
<feature type="compositionally biased region" description="Low complexity" evidence="1">
    <location>
        <begin position="9"/>
        <end position="21"/>
    </location>
</feature>
<sequence>MATRPYVLSSPPKAAASTASKTHSRRASASGDVRMSLTPTRVPKPNNNDVEMRGSSDGWETVTQDSAWDEDEPNPSTSSTLGLSLDIQHRLLYRGALCVPGSTILLEGIQFIARLPGVVPPLLSAPLPLALESMRRIPALKLLGTMKLSPDTARLDTEIDVRLYIHPQAYVTHGYFQRVLALGAEYIPERPLLRSPHPHPHIDPRITSTAVRIGLGEDVIVVYGRLQSEEYARVERGQGTGKLELVAARLLDPTCQSDDSSDEEGQAEHDAVFAVPLSASRAPRPDDPLPREPPTRAMLRRTESTLVGGIKRTMSGTKRFGRVRSEVVVRGLGEQIDTPLSKPTKLKEPTSSVRRKGGGGGGKGKSKAEEADDPFAVGGPESEVDASAVLPKMMARVKSASAVAPVAGSGGEETANKATRCLLQLIKRLAQSALETYGIDREDPGFKEVFGYVTRGVGFAFRNKMKCEKIGKDELRRMVVRHVELYVAGNGDVAVPA</sequence>
<dbReference type="InterPro" id="IPR041260">
    <property type="entry name" value="Sld7_C"/>
</dbReference>
<organism evidence="3 4">
    <name type="scientific">Rhizoctonia solani</name>
    <dbReference type="NCBI Taxonomy" id="456999"/>
    <lineage>
        <taxon>Eukaryota</taxon>
        <taxon>Fungi</taxon>
        <taxon>Dikarya</taxon>
        <taxon>Basidiomycota</taxon>
        <taxon>Agaricomycotina</taxon>
        <taxon>Agaricomycetes</taxon>
        <taxon>Cantharellales</taxon>
        <taxon>Ceratobasidiaceae</taxon>
        <taxon>Rhizoctonia</taxon>
    </lineage>
</organism>
<accession>A0A8H7HV88</accession>
<dbReference type="AlphaFoldDB" id="A0A8H7HV88"/>